<protein>
    <submittedName>
        <fullName evidence="2">Uncharacterized protein</fullName>
    </submittedName>
</protein>
<accession>A0A4Y2A446</accession>
<evidence type="ECO:0000313" key="2">
    <source>
        <dbReference type="EMBL" id="GBL74572.1"/>
    </source>
</evidence>
<feature type="compositionally biased region" description="Polar residues" evidence="1">
    <location>
        <begin position="16"/>
        <end position="27"/>
    </location>
</feature>
<keyword evidence="3" id="KW-1185">Reference proteome</keyword>
<sequence>MEFQNVSRLLLDIENGYSSSQPQSTGQVHKKVKPNPSLKDPWQRGSVASSVAQPRTPRYHLMYNSEIAPIYGTGCLPGGLSGETHPHLYFAWKKTRKTPSSLPDRSE</sequence>
<dbReference type="Proteomes" id="UP000499080">
    <property type="component" value="Unassembled WGS sequence"/>
</dbReference>
<dbReference type="EMBL" id="BGPR01000005">
    <property type="protein sequence ID" value="GBL74572.1"/>
    <property type="molecule type" value="Genomic_DNA"/>
</dbReference>
<proteinExistence type="predicted"/>
<organism evidence="2 3">
    <name type="scientific">Araneus ventricosus</name>
    <name type="common">Orbweaver spider</name>
    <name type="synonym">Epeira ventricosa</name>
    <dbReference type="NCBI Taxonomy" id="182803"/>
    <lineage>
        <taxon>Eukaryota</taxon>
        <taxon>Metazoa</taxon>
        <taxon>Ecdysozoa</taxon>
        <taxon>Arthropoda</taxon>
        <taxon>Chelicerata</taxon>
        <taxon>Arachnida</taxon>
        <taxon>Araneae</taxon>
        <taxon>Araneomorphae</taxon>
        <taxon>Entelegynae</taxon>
        <taxon>Araneoidea</taxon>
        <taxon>Araneidae</taxon>
        <taxon>Araneus</taxon>
    </lineage>
</organism>
<gene>
    <name evidence="2" type="ORF">AVEN_235485_1</name>
</gene>
<evidence type="ECO:0000256" key="1">
    <source>
        <dbReference type="SAM" id="MobiDB-lite"/>
    </source>
</evidence>
<feature type="region of interest" description="Disordered" evidence="1">
    <location>
        <begin position="14"/>
        <end position="55"/>
    </location>
</feature>
<name>A0A4Y2A446_ARAVE</name>
<dbReference type="AlphaFoldDB" id="A0A4Y2A446"/>
<reference evidence="2 3" key="1">
    <citation type="journal article" date="2019" name="Sci. Rep.">
        <title>Orb-weaving spider Araneus ventricosus genome elucidates the spidroin gene catalogue.</title>
        <authorList>
            <person name="Kono N."/>
            <person name="Nakamura H."/>
            <person name="Ohtoshi R."/>
            <person name="Moran D.A.P."/>
            <person name="Shinohara A."/>
            <person name="Yoshida Y."/>
            <person name="Fujiwara M."/>
            <person name="Mori M."/>
            <person name="Tomita M."/>
            <person name="Arakawa K."/>
        </authorList>
    </citation>
    <scope>NUCLEOTIDE SEQUENCE [LARGE SCALE GENOMIC DNA]</scope>
</reference>
<comment type="caution">
    <text evidence="2">The sequence shown here is derived from an EMBL/GenBank/DDBJ whole genome shotgun (WGS) entry which is preliminary data.</text>
</comment>
<evidence type="ECO:0000313" key="3">
    <source>
        <dbReference type="Proteomes" id="UP000499080"/>
    </source>
</evidence>